<dbReference type="OrthoDB" id="9974421at2759"/>
<feature type="signal peptide" evidence="1">
    <location>
        <begin position="1"/>
        <end position="21"/>
    </location>
</feature>
<dbReference type="STRING" id="1441469.A0A225AQZ7"/>
<proteinExistence type="predicted"/>
<dbReference type="PANTHER" id="PTHR32015">
    <property type="entry name" value="FASTING INDUCED LIPASE"/>
    <property type="match status" value="1"/>
</dbReference>
<dbReference type="EMBL" id="LFMY01000017">
    <property type="protein sequence ID" value="OKL55877.1"/>
    <property type="molecule type" value="Genomic_DNA"/>
</dbReference>
<dbReference type="Gene3D" id="3.40.50.1820">
    <property type="entry name" value="alpha/beta hydrolase"/>
    <property type="match status" value="1"/>
</dbReference>
<protein>
    <recommendedName>
        <fullName evidence="4">Secreted lipase</fullName>
    </recommendedName>
</protein>
<gene>
    <name evidence="2" type="ORF">UA08_08842</name>
</gene>
<feature type="chain" id="PRO_5012465984" description="Secreted lipase" evidence="1">
    <location>
        <begin position="22"/>
        <end position="280"/>
    </location>
</feature>
<sequence>MFSFLSAITAITLLQPGIVSAALFADPANDYLCDSIHNPVVTLHGLGATYYEDINFLGDWLKTEGFCVYRATYGAYPEFPLVGGFLPINESAVEIANFIRNVTTATGRRKVDLVGHSEGAFQTLYVPKFEDGIAELVQRIVSIAPPTHGTNFANLVTLAQDLGIDGLVQDVLDTFGCDACNDLTTDGAAIEQLNDGTPIVQPGNGVTIIISRDDELVTPVTTAVVDEPGVLNEYVQDYCPSDPVGHIGEAYDSNVWNMVKNALTDVTVKNFDCVLGSPGK</sequence>
<accession>A0A225AQZ7</accession>
<evidence type="ECO:0000313" key="3">
    <source>
        <dbReference type="Proteomes" id="UP000214365"/>
    </source>
</evidence>
<dbReference type="SUPFAM" id="SSF53474">
    <property type="entry name" value="alpha/beta-Hydrolases"/>
    <property type="match status" value="1"/>
</dbReference>
<keyword evidence="1" id="KW-0732">Signal</keyword>
<dbReference type="AlphaFoldDB" id="A0A225AQZ7"/>
<dbReference type="InterPro" id="IPR029058">
    <property type="entry name" value="AB_hydrolase_fold"/>
</dbReference>
<evidence type="ECO:0008006" key="4">
    <source>
        <dbReference type="Google" id="ProtNLM"/>
    </source>
</evidence>
<organism evidence="2 3">
    <name type="scientific">Talaromyces atroroseus</name>
    <dbReference type="NCBI Taxonomy" id="1441469"/>
    <lineage>
        <taxon>Eukaryota</taxon>
        <taxon>Fungi</taxon>
        <taxon>Dikarya</taxon>
        <taxon>Ascomycota</taxon>
        <taxon>Pezizomycotina</taxon>
        <taxon>Eurotiomycetes</taxon>
        <taxon>Eurotiomycetidae</taxon>
        <taxon>Eurotiales</taxon>
        <taxon>Trichocomaceae</taxon>
        <taxon>Talaromyces</taxon>
        <taxon>Talaromyces sect. Trachyspermi</taxon>
    </lineage>
</organism>
<reference evidence="2 3" key="1">
    <citation type="submission" date="2015-06" db="EMBL/GenBank/DDBJ databases">
        <title>Talaromyces atroroseus IBT 11181 draft genome.</title>
        <authorList>
            <person name="Rasmussen K.B."/>
            <person name="Rasmussen S."/>
            <person name="Petersen B."/>
            <person name="Sicheritz-Ponten T."/>
            <person name="Mortensen U.H."/>
            <person name="Thrane U."/>
        </authorList>
    </citation>
    <scope>NUCLEOTIDE SEQUENCE [LARGE SCALE GENOMIC DNA]</scope>
    <source>
        <strain evidence="2 3">IBT 11181</strain>
    </source>
</reference>
<name>A0A225AQZ7_TALAT</name>
<dbReference type="Proteomes" id="UP000214365">
    <property type="component" value="Unassembled WGS sequence"/>
</dbReference>
<evidence type="ECO:0000313" key="2">
    <source>
        <dbReference type="EMBL" id="OKL55877.1"/>
    </source>
</evidence>
<dbReference type="InterPro" id="IPR002918">
    <property type="entry name" value="Lipase_EstA/Esterase_EstB"/>
</dbReference>
<dbReference type="Pfam" id="PF01674">
    <property type="entry name" value="Lipase_2"/>
    <property type="match status" value="1"/>
</dbReference>
<dbReference type="RefSeq" id="XP_020115998.1">
    <property type="nucleotide sequence ID" value="XM_020263886.1"/>
</dbReference>
<keyword evidence="3" id="KW-1185">Reference proteome</keyword>
<evidence type="ECO:0000256" key="1">
    <source>
        <dbReference type="SAM" id="SignalP"/>
    </source>
</evidence>
<comment type="caution">
    <text evidence="2">The sequence shown here is derived from an EMBL/GenBank/DDBJ whole genome shotgun (WGS) entry which is preliminary data.</text>
</comment>
<dbReference type="PANTHER" id="PTHR32015:SF1">
    <property type="entry name" value="LIPASE"/>
    <property type="match status" value="1"/>
</dbReference>
<dbReference type="GO" id="GO:0016298">
    <property type="term" value="F:lipase activity"/>
    <property type="evidence" value="ECO:0007669"/>
    <property type="project" value="TreeGrafter"/>
</dbReference>
<dbReference type="GeneID" id="31008598"/>
<dbReference type="GO" id="GO:0016042">
    <property type="term" value="P:lipid catabolic process"/>
    <property type="evidence" value="ECO:0007669"/>
    <property type="project" value="InterPro"/>
</dbReference>